<evidence type="ECO:0008006" key="3">
    <source>
        <dbReference type="Google" id="ProtNLM"/>
    </source>
</evidence>
<comment type="caution">
    <text evidence="1">The sequence shown here is derived from an EMBL/GenBank/DDBJ whole genome shotgun (WGS) entry which is preliminary data.</text>
</comment>
<evidence type="ECO:0000313" key="1">
    <source>
        <dbReference type="EMBL" id="KAF9443042.1"/>
    </source>
</evidence>
<dbReference type="OrthoDB" id="2868512at2759"/>
<dbReference type="SUPFAM" id="SSF52047">
    <property type="entry name" value="RNI-like"/>
    <property type="match status" value="1"/>
</dbReference>
<dbReference type="EMBL" id="MU151527">
    <property type="protein sequence ID" value="KAF9443042.1"/>
    <property type="molecule type" value="Genomic_DNA"/>
</dbReference>
<dbReference type="InterPro" id="IPR032675">
    <property type="entry name" value="LRR_dom_sf"/>
</dbReference>
<protein>
    <recommendedName>
        <fullName evidence="3">F-box domain-containing protein</fullName>
    </recommendedName>
</protein>
<proteinExistence type="predicted"/>
<sequence length="624" mass="70340">MALSSSLYRKLHNNDSPTNEEVVEIQKALTASWNRLHALESDVSQLRSRFNNLSVQKEILHAFVEGHTKFLSPARRLLPEILQEIFYHCLPTAHNTVMCSQEPPLLLGRVCSQWRQVAYSTPRLWTRIHIIATRPTPVHYQLDAARREAVTAWLSRSGVLPLSISMSTNRAGFSRRAGTLVNDQMQPYLDLIAPYTQRWKSIYLNLPNLDWAGFFNEFNASDLPLLESLHIEGDRRRRDQASLDITSLSRKDGILQAPRLHNLSLASYIPRLLELCLRWDDLTYLDLGSRSLSLEDVAKALARCPNLEACSISIMTPSHQSPTGLPTHDFRQVALPKLRTLVVISRPAWTETAWTDNTGWMDNTTVLFDNLSTPALRHLSYERTAHVWPDSPTTVGFEDRLLTSLRSFFRKLVHPLEELDLWTNPFSGKCAVDILPLLPDLKRLSLRGYVFPQLGPLDIPSPLSLSLPMDDEFLAHFTPQQDDIIPLSLSGSGDDVGTSLAFVCLCPKLDTFRCTDALFSDHAILEFLRSRSIDHSKHNVSHIRRVSISFSPCRTLNTSDGGIQGMKDQIDVLQKESGIVMDIRAIPILSPPSTPPHSLPTRYSPFDGISPTDARPGMLSYFGF</sequence>
<dbReference type="Gene3D" id="3.80.10.10">
    <property type="entry name" value="Ribonuclease Inhibitor"/>
    <property type="match status" value="1"/>
</dbReference>
<evidence type="ECO:0000313" key="2">
    <source>
        <dbReference type="Proteomes" id="UP000807342"/>
    </source>
</evidence>
<dbReference type="PANTHER" id="PTHR38926">
    <property type="entry name" value="F-BOX DOMAIN CONTAINING PROTEIN, EXPRESSED"/>
    <property type="match status" value="1"/>
</dbReference>
<gene>
    <name evidence="1" type="ORF">P691DRAFT_809556</name>
</gene>
<dbReference type="Proteomes" id="UP000807342">
    <property type="component" value="Unassembled WGS sequence"/>
</dbReference>
<dbReference type="PANTHER" id="PTHR38926:SF5">
    <property type="entry name" value="F-BOX AND LEUCINE-RICH REPEAT PROTEIN 6"/>
    <property type="match status" value="1"/>
</dbReference>
<accession>A0A9P5X2D5</accession>
<organism evidence="1 2">
    <name type="scientific">Macrolepiota fuliginosa MF-IS2</name>
    <dbReference type="NCBI Taxonomy" id="1400762"/>
    <lineage>
        <taxon>Eukaryota</taxon>
        <taxon>Fungi</taxon>
        <taxon>Dikarya</taxon>
        <taxon>Basidiomycota</taxon>
        <taxon>Agaricomycotina</taxon>
        <taxon>Agaricomycetes</taxon>
        <taxon>Agaricomycetidae</taxon>
        <taxon>Agaricales</taxon>
        <taxon>Agaricineae</taxon>
        <taxon>Agaricaceae</taxon>
        <taxon>Macrolepiota</taxon>
    </lineage>
</organism>
<dbReference type="AlphaFoldDB" id="A0A9P5X2D5"/>
<dbReference type="Gene3D" id="1.20.1280.50">
    <property type="match status" value="1"/>
</dbReference>
<reference evidence="1" key="1">
    <citation type="submission" date="2020-11" db="EMBL/GenBank/DDBJ databases">
        <authorList>
            <consortium name="DOE Joint Genome Institute"/>
            <person name="Ahrendt S."/>
            <person name="Riley R."/>
            <person name="Andreopoulos W."/>
            <person name="Labutti K."/>
            <person name="Pangilinan J."/>
            <person name="Ruiz-Duenas F.J."/>
            <person name="Barrasa J.M."/>
            <person name="Sanchez-Garcia M."/>
            <person name="Camarero S."/>
            <person name="Miyauchi S."/>
            <person name="Serrano A."/>
            <person name="Linde D."/>
            <person name="Babiker R."/>
            <person name="Drula E."/>
            <person name="Ayuso-Fernandez I."/>
            <person name="Pacheco R."/>
            <person name="Padilla G."/>
            <person name="Ferreira P."/>
            <person name="Barriuso J."/>
            <person name="Kellner H."/>
            <person name="Castanera R."/>
            <person name="Alfaro M."/>
            <person name="Ramirez L."/>
            <person name="Pisabarro A.G."/>
            <person name="Kuo A."/>
            <person name="Tritt A."/>
            <person name="Lipzen A."/>
            <person name="He G."/>
            <person name="Yan M."/>
            <person name="Ng V."/>
            <person name="Cullen D."/>
            <person name="Martin F."/>
            <person name="Rosso M.-N."/>
            <person name="Henrissat B."/>
            <person name="Hibbett D."/>
            <person name="Martinez A.T."/>
            <person name="Grigoriev I.V."/>
        </authorList>
    </citation>
    <scope>NUCLEOTIDE SEQUENCE</scope>
    <source>
        <strain evidence="1">MF-IS2</strain>
    </source>
</reference>
<keyword evidence="2" id="KW-1185">Reference proteome</keyword>
<name>A0A9P5X2D5_9AGAR</name>